<sequence>MIFQSFLLGNLVSLCMKIINSVVVVGLYYGFLTTFSIGPSYLFLLQAQVMEEGEEGTEKKVSATTGFIMGQLMMFISIYYTPLHLALGRPHTITVLALPYLLFQFFWNNHKHFFDYGSTSRNSMRNLSIQCVFLNNLIFQLFNYFILPSSMLARLVNIYMFRCNNKMLFVTSSFVGWLIGHILFMKWVGLLLVWIQQNHNVLIRSNKYLVSELRNSMARIFSILLFITCVYYLGRMPSPIFTKKLKEASETKESEEETDVEIEKTSETKETKQEEEGFTEEDPSPSLFSEEKEDPDKIDETEKIRVNGKDKTKDEFHFHLKEACYKNSPTSYSGNQDISKFEILKEENKNFFWFEKPLLSLLFDYKRWNRPTRYIKNNRFENPIRNEMSQYFFYTCQNDGKQRISFTYPPSLSIFWEMIQRKISLSTKEKLFYDELYNYWIYTNEQKKNNLRNEIVNRISILDKGLLYINALEKKTRLCKNKKEYLPKIHDPFLNGFYRGILKNMFSPYIIQKTPVKKNTIDKIFINKLHTIFYNDYNCHEYKQKIDTFDKKSVATEIWDFKNKFVEESTLNLKGSSLLREQGKMGSEDREKFLKFFADAIIADSFNQYIQKKSIGLKEISKKIIRQSYKLIDELEQEEKYEDEGLGSEVQIRSRTPNFVVIFIDNEENEDTINKLDQTSETTSVEYSQQSDFRRDVIKGSMRVQRRKIVISELYQANIRSPLFLDRMEKSVFFCIDLYEVIKRIFRNRMEKTPKLKISDYREKEIKRGDKKKEYEIKKEQDQEKTRKKIRETWETSLYTQIARSLLLVIQSILRKYIFLPLLIIAKNIGRVLLLQNPEWDEDFKEWNREIHIKCTYNGVQLSERAFPKNWLIEGIQIKIIFPFCLKPWRRSRIQLSPRMKQKEQKKKNDFCFLTVWGMETELPFGSPRKRPSFFKPIFKKLKKKIKIIINKCLRVLKIFNEKLKLFIRVPNEIEINKCIIQSLLLKKKKKISIVNPTEESNEIKKEKNSIINNQIQITHKSPIQSQFKNSTNYSVTEITMKNLGNRTRIVRNQIEKITKDKKNIIETKMSPNKTRYGVKRFESHKNISQIFKRGNARLSRKSSYFIKFFIEKIYIDIFLYIFNVSIINTERFHESTKKLIEKSICNNKTSQERIDTTNKNTIKFLSTIKKSLFRFSSNINRNSKIPYDLSFLSQAYVFYKLSQAKIINLYKYKVKYKLRSVFQYHGTSLFLKKEIKDYCETQGITPYELSTKKLRNFLMNQWKKWLKSNYQYDLSRIKWSRLVPQKWRNTGNEHCKLEKKKKWNSYEYEKEQLINYNYKNANNSEVHLLLLSDQKENLKKNYRYDVLSSKFLYYEDKKDSYRYGLPFQIKKNQEFSYPYNYNIHKDKLVDMGWSIPITNYLGVTNIMDIEKNTDRKYLDWKILHFSLRKKIDIGAWVDLSTINNKNTKTEPNNYKIFDKMANNNKGIFYCTIYQKINPSHQKKNLFDWMGMNEEILSYPISNLESWFFPEFFLLYNAYKMKPWIIPINFLFSNFIENKNINRKKKKNPFVSSNEKKFLELENQNHDENQFVGQGDLELNVQENFESGFSNQQKNKNIEEGYTESDIKKRKKKKQDKSSTEAELNSFLKRYFLFQLKWNNSFKQKLMKNIKVYSFLLKLKNPREITIYSIEKREINLNIMGIPKDLDIKELMKKGIFIIEPIRLSIKNDGQFILYQTINISLVHKSKRKRQNNQKRYNENVAKKNLDELVPRYQRMMKSRDKNYYDLLAPENILSPRCRRELRILICFNSSNNNGVDKKTVFCNRNGVKNCSQFFDESKGFDRDKNKLLKLKLFLWPNYRLEDLACMNRYWFDTNNGSRFSILRIHMYPRLKMNLFNFILYIPYYLVEK</sequence>
<gene>
    <name evidence="4" type="primary">ycf1</name>
    <name evidence="2" type="synonym">TIC214</name>
</gene>
<keyword evidence="2 4" id="KW-0934">Plastid</keyword>
<evidence type="ECO:0000256" key="2">
    <source>
        <dbReference type="RuleBase" id="RU364085"/>
    </source>
</evidence>
<dbReference type="Pfam" id="PF05758">
    <property type="entry name" value="Ycf1"/>
    <property type="match status" value="1"/>
</dbReference>
<comment type="subcellular location">
    <subcellularLocation>
        <location evidence="1">Membrane</location>
        <topology evidence="1">Multi-pass membrane protein</topology>
    </subcellularLocation>
    <subcellularLocation>
        <location evidence="2">Plastid</location>
        <location evidence="2">Chloroplast inner membrane</location>
    </subcellularLocation>
</comment>
<dbReference type="PANTHER" id="PTHR33163:SF40">
    <property type="entry name" value="PROTEIN TIC 214"/>
    <property type="match status" value="1"/>
</dbReference>
<keyword evidence="2" id="KW-1133">Transmembrane helix</keyword>
<feature type="transmembrane region" description="Helical" evidence="2">
    <location>
        <begin position="87"/>
        <end position="107"/>
    </location>
</feature>
<feature type="transmembrane region" description="Helical" evidence="2">
    <location>
        <begin position="216"/>
        <end position="234"/>
    </location>
</feature>
<reference evidence="4" key="1">
    <citation type="journal article" date="2020" name="Plants (Basel)">
        <title>Comparative Analysis of Complete Chloroplast Genome Sequences of Wild and Cultivated Bougainvillea (Nyctaginaceae).</title>
        <authorList>
            <person name="Bautista M.A.C."/>
            <person name="Zheng Y."/>
            <person name="Hu Z."/>
            <person name="Deng Y."/>
            <person name="Chen T."/>
        </authorList>
    </citation>
    <scope>NUCLEOTIDE SEQUENCE</scope>
</reference>
<dbReference type="GO" id="GO:0009706">
    <property type="term" value="C:chloroplast inner membrane"/>
    <property type="evidence" value="ECO:0007669"/>
    <property type="project" value="UniProtKB-SubCell"/>
</dbReference>
<dbReference type="InterPro" id="IPR008896">
    <property type="entry name" value="TIC214"/>
</dbReference>
<proteinExistence type="inferred from homology"/>
<dbReference type="PANTHER" id="PTHR33163">
    <property type="entry name" value="PROTEIN TIC 214-RELATED"/>
    <property type="match status" value="1"/>
</dbReference>
<comment type="subunit">
    <text evidence="2">Part of the Tic complex.</text>
</comment>
<organism evidence="4">
    <name type="scientific">Bougainvillea glabra</name>
    <dbReference type="NCBI Taxonomy" id="3541"/>
    <lineage>
        <taxon>Eukaryota</taxon>
        <taxon>Viridiplantae</taxon>
        <taxon>Streptophyta</taxon>
        <taxon>Embryophyta</taxon>
        <taxon>Tracheophyta</taxon>
        <taxon>Spermatophyta</taxon>
        <taxon>Magnoliopsida</taxon>
        <taxon>eudicotyledons</taxon>
        <taxon>Gunneridae</taxon>
        <taxon>Pentapetalae</taxon>
        <taxon>Caryophyllales</taxon>
        <taxon>Nyctaginaceae</taxon>
        <taxon>Bougainvillea</taxon>
    </lineage>
</organism>
<comment type="similarity">
    <text evidence="2">Belongs to the TIC214 family.</text>
</comment>
<keyword evidence="2" id="KW-1001">Plastid inner membrane</keyword>
<feature type="compositionally biased region" description="Basic and acidic residues" evidence="3">
    <location>
        <begin position="261"/>
        <end position="275"/>
    </location>
</feature>
<keyword evidence="2" id="KW-0653">Protein transport</keyword>
<dbReference type="EMBL" id="MW123899">
    <property type="protein sequence ID" value="QPO05667.1"/>
    <property type="molecule type" value="Genomic_DNA"/>
</dbReference>
<keyword evidence="2" id="KW-0813">Transport</keyword>
<feature type="transmembrane region" description="Helical" evidence="2">
    <location>
        <begin position="127"/>
        <end position="147"/>
    </location>
</feature>
<comment type="function">
    <text evidence="2">Involved in protein precursor import into chloroplasts. May be part of an intermediate translocation complex acting as a protein-conducting channel at the inner envelope.</text>
</comment>
<evidence type="ECO:0000313" key="4">
    <source>
        <dbReference type="EMBL" id="QPO05667.1"/>
    </source>
</evidence>
<evidence type="ECO:0000256" key="1">
    <source>
        <dbReference type="ARBA" id="ARBA00004141"/>
    </source>
</evidence>
<keyword evidence="2" id="KW-0472">Membrane</keyword>
<keyword evidence="2 4" id="KW-0150">Chloroplast</keyword>
<dbReference type="GO" id="GO:0015031">
    <property type="term" value="P:protein transport"/>
    <property type="evidence" value="ECO:0007669"/>
    <property type="project" value="UniProtKB-KW"/>
</dbReference>
<evidence type="ECO:0000256" key="3">
    <source>
        <dbReference type="SAM" id="MobiDB-lite"/>
    </source>
</evidence>
<geneLocation type="chloroplast" evidence="4"/>
<feature type="transmembrane region" description="Helical" evidence="2">
    <location>
        <begin position="21"/>
        <end position="41"/>
    </location>
</feature>
<accession>A0A7T1NLB1</accession>
<keyword evidence="2" id="KW-0812">Transmembrane</keyword>
<feature type="transmembrane region" description="Helical" evidence="2">
    <location>
        <begin position="61"/>
        <end position="80"/>
    </location>
</feature>
<protein>
    <recommendedName>
        <fullName evidence="2">Protein TIC 214</fullName>
    </recommendedName>
    <alternativeName>
        <fullName evidence="2">Translocon at the inner envelope membrane of chloroplasts 214</fullName>
    </alternativeName>
</protein>
<name>A0A7T1NLB1_9CARY</name>
<feature type="transmembrane region" description="Helical" evidence="2">
    <location>
        <begin position="168"/>
        <end position="196"/>
    </location>
</feature>
<feature type="region of interest" description="Disordered" evidence="3">
    <location>
        <begin position="252"/>
        <end position="302"/>
    </location>
</feature>